<name>X6MCJ2_RETFI</name>
<dbReference type="Proteomes" id="UP000023152">
    <property type="component" value="Unassembled WGS sequence"/>
</dbReference>
<keyword evidence="2" id="KW-1133">Transmembrane helix</keyword>
<feature type="transmembrane region" description="Helical" evidence="2">
    <location>
        <begin position="297"/>
        <end position="322"/>
    </location>
</feature>
<dbReference type="AlphaFoldDB" id="X6MCJ2"/>
<feature type="region of interest" description="Disordered" evidence="1">
    <location>
        <begin position="497"/>
        <end position="572"/>
    </location>
</feature>
<keyword evidence="2" id="KW-0472">Membrane</keyword>
<proteinExistence type="predicted"/>
<evidence type="ECO:0000313" key="4">
    <source>
        <dbReference type="Proteomes" id="UP000023152"/>
    </source>
</evidence>
<evidence type="ECO:0000313" key="3">
    <source>
        <dbReference type="EMBL" id="ETO11738.1"/>
    </source>
</evidence>
<feature type="region of interest" description="Disordered" evidence="1">
    <location>
        <begin position="408"/>
        <end position="467"/>
    </location>
</feature>
<sequence length="901" mass="102534">MGDAVLGDSAKLIAEQLFFVSDRFLDFAEKMSSDNTSELYNYYFQSTIVKPTIDGIFDLVNNNGIVHVDGIVIENTSIIACNGNLSQGLSCQEYRNNGAQLKSSLANILNDIWSYSQKSKNGTRLYWFNDIQLRGRSPSIWISRFRYYEEQNRTTVVVMRSSQIDAKYHSLDLHFDAVVYWVSDDDYADVFVSSTYEQGYQISSHSSENSNISLNSSGTTFSDNHEDANKTSYSKAIAQTIGDFKSRRKYLDKTSGQLHYDQQYSMYTRRVNLGKGLCFWCVIVYPLDAVNQNANNAFSVVVVLTGLGCLLAIIVGFVGQAVPVIPSDERYRLHPFFATIYEETGNKGPDAAIVKDIMVKAKQQKDQLLSQIRDLRYTRTIDKNDMASVNPNSYAVQQQVELVSLQKSATDGDNNINGDASDKNKDNANANANANDADEKNTGGNVSSNKTTPRRHSIGSTHPSELDKKKIEVLQNMEEQPRLNLLLDLNDRNEKEKEYEFDDDEYNTNDDNHNSKKRNDDNDDDNNNDDDNDDDDDDDEDVTSGEVLLTGPQLAKAIKKEESTATEEQGPMLRRARTADVMAAKQRVDKMSAKQVRQHIRNWKKEEQKKHLQSNIKRQLMRSIFNRELSQWQTKWGVYASRAQTILAILVLVCIGLSYTGCRSLASNAIKEMRQNYMSIATSIGELGMEYEYLKGRLMLQNFKKMYVANKTDNSDLFTFWESYKVLGVVRVENTTSYKFTQGYAFANDTNLQLSTGVSNDKCLWWKVSSTNSKIRDCVTFKATFELIDYFTDKEVMVAWSKPYSCFRGATVCYLGLYKISSTNFIGVLLSFRNVSNIVHDHIWNPSKLATLQKLHRPNKTVTMSYLNFSLFAMTNARCNCRYYNISNSPKWYLIETTSQT</sequence>
<keyword evidence="4" id="KW-1185">Reference proteome</keyword>
<feature type="compositionally biased region" description="Polar residues" evidence="1">
    <location>
        <begin position="442"/>
        <end position="451"/>
    </location>
</feature>
<evidence type="ECO:0000256" key="1">
    <source>
        <dbReference type="SAM" id="MobiDB-lite"/>
    </source>
</evidence>
<protein>
    <submittedName>
        <fullName evidence="3">HECT domain-containing family protein</fullName>
    </submittedName>
</protein>
<comment type="caution">
    <text evidence="3">The sequence shown here is derived from an EMBL/GenBank/DDBJ whole genome shotgun (WGS) entry which is preliminary data.</text>
</comment>
<reference evidence="3 4" key="1">
    <citation type="journal article" date="2013" name="Curr. Biol.">
        <title>The Genome of the Foraminiferan Reticulomyxa filosa.</title>
        <authorList>
            <person name="Glockner G."/>
            <person name="Hulsmann N."/>
            <person name="Schleicher M."/>
            <person name="Noegel A.A."/>
            <person name="Eichinger L."/>
            <person name="Gallinger C."/>
            <person name="Pawlowski J."/>
            <person name="Sierra R."/>
            <person name="Euteneuer U."/>
            <person name="Pillet L."/>
            <person name="Moustafa A."/>
            <person name="Platzer M."/>
            <person name="Groth M."/>
            <person name="Szafranski K."/>
            <person name="Schliwa M."/>
        </authorList>
    </citation>
    <scope>NUCLEOTIDE SEQUENCE [LARGE SCALE GENOMIC DNA]</scope>
</reference>
<keyword evidence="2" id="KW-0812">Transmembrane</keyword>
<feature type="compositionally biased region" description="Acidic residues" evidence="1">
    <location>
        <begin position="521"/>
        <end position="543"/>
    </location>
</feature>
<dbReference type="EMBL" id="ASPP01022100">
    <property type="protein sequence ID" value="ETO11738.1"/>
    <property type="molecule type" value="Genomic_DNA"/>
</dbReference>
<gene>
    <name evidence="3" type="ORF">RFI_25640</name>
</gene>
<accession>X6MCJ2</accession>
<evidence type="ECO:0000256" key="2">
    <source>
        <dbReference type="SAM" id="Phobius"/>
    </source>
</evidence>
<organism evidence="3 4">
    <name type="scientific">Reticulomyxa filosa</name>
    <dbReference type="NCBI Taxonomy" id="46433"/>
    <lineage>
        <taxon>Eukaryota</taxon>
        <taxon>Sar</taxon>
        <taxon>Rhizaria</taxon>
        <taxon>Retaria</taxon>
        <taxon>Foraminifera</taxon>
        <taxon>Monothalamids</taxon>
        <taxon>Reticulomyxidae</taxon>
        <taxon>Reticulomyxa</taxon>
    </lineage>
</organism>
<feature type="compositionally biased region" description="Acidic residues" evidence="1">
    <location>
        <begin position="499"/>
        <end position="508"/>
    </location>
</feature>
<feature type="compositionally biased region" description="Basic and acidic residues" evidence="1">
    <location>
        <begin position="510"/>
        <end position="520"/>
    </location>
</feature>